<sequence length="197" mass="20735">MFRVPRERQGGASWPQVRLVPSEPPRVSARPGGAPGGARGSHGELSFPARPRTALEPRAGRSIVGRAAPTAPPADTGRAAAPPPDPGTASVRPSVARPRAATRQCRPPRPEGRAARSRFRRRDVGPERPSPAPELVPALPAPPWAPITPRTPLSRTRGGGRCAPFASRPPRGSAVHTHALQPRASRPRQPPLGVGDP</sequence>
<evidence type="ECO:0000313" key="3">
    <source>
        <dbReference type="Proteomes" id="UP000593571"/>
    </source>
</evidence>
<feature type="compositionally biased region" description="Pro residues" evidence="1">
    <location>
        <begin position="128"/>
        <end position="146"/>
    </location>
</feature>
<gene>
    <name evidence="2" type="ORF">HJG63_008288</name>
</gene>
<comment type="caution">
    <text evidence="2">The sequence shown here is derived from an EMBL/GenBank/DDBJ whole genome shotgun (WGS) entry which is preliminary data.</text>
</comment>
<dbReference type="EMBL" id="JACASE010000011">
    <property type="protein sequence ID" value="KAF6427799.1"/>
    <property type="molecule type" value="Genomic_DNA"/>
</dbReference>
<proteinExistence type="predicted"/>
<protein>
    <submittedName>
        <fullName evidence="2">Uncharacterized protein</fullName>
    </submittedName>
</protein>
<feature type="region of interest" description="Disordered" evidence="1">
    <location>
        <begin position="1"/>
        <end position="197"/>
    </location>
</feature>
<dbReference type="Proteomes" id="UP000593571">
    <property type="component" value="Unassembled WGS sequence"/>
</dbReference>
<dbReference type="AlphaFoldDB" id="A0A7J8DXQ2"/>
<name>A0A7J8DXQ2_ROUAE</name>
<reference evidence="2 3" key="1">
    <citation type="journal article" date="2020" name="Nature">
        <title>Six reference-quality genomes reveal evolution of bat adaptations.</title>
        <authorList>
            <person name="Jebb D."/>
            <person name="Huang Z."/>
            <person name="Pippel M."/>
            <person name="Hughes G.M."/>
            <person name="Lavrichenko K."/>
            <person name="Devanna P."/>
            <person name="Winkler S."/>
            <person name="Jermiin L.S."/>
            <person name="Skirmuntt E.C."/>
            <person name="Katzourakis A."/>
            <person name="Burkitt-Gray L."/>
            <person name="Ray D.A."/>
            <person name="Sullivan K.A.M."/>
            <person name="Roscito J.G."/>
            <person name="Kirilenko B.M."/>
            <person name="Davalos L.M."/>
            <person name="Corthals A.P."/>
            <person name="Power M.L."/>
            <person name="Jones G."/>
            <person name="Ransome R.D."/>
            <person name="Dechmann D.K.N."/>
            <person name="Locatelli A.G."/>
            <person name="Puechmaille S.J."/>
            <person name="Fedrigo O."/>
            <person name="Jarvis E.D."/>
            <person name="Hiller M."/>
            <person name="Vernes S.C."/>
            <person name="Myers E.W."/>
            <person name="Teeling E.C."/>
        </authorList>
    </citation>
    <scope>NUCLEOTIDE SEQUENCE [LARGE SCALE GENOMIC DNA]</scope>
    <source>
        <strain evidence="2">MRouAeg1</strain>
        <tissue evidence="2">Muscle</tissue>
    </source>
</reference>
<accession>A0A7J8DXQ2</accession>
<keyword evidence="3" id="KW-1185">Reference proteome</keyword>
<evidence type="ECO:0000256" key="1">
    <source>
        <dbReference type="SAM" id="MobiDB-lite"/>
    </source>
</evidence>
<organism evidence="2 3">
    <name type="scientific">Rousettus aegyptiacus</name>
    <name type="common">Egyptian fruit bat</name>
    <name type="synonym">Pteropus aegyptiacus</name>
    <dbReference type="NCBI Taxonomy" id="9407"/>
    <lineage>
        <taxon>Eukaryota</taxon>
        <taxon>Metazoa</taxon>
        <taxon>Chordata</taxon>
        <taxon>Craniata</taxon>
        <taxon>Vertebrata</taxon>
        <taxon>Euteleostomi</taxon>
        <taxon>Mammalia</taxon>
        <taxon>Eutheria</taxon>
        <taxon>Laurasiatheria</taxon>
        <taxon>Chiroptera</taxon>
        <taxon>Yinpterochiroptera</taxon>
        <taxon>Pteropodoidea</taxon>
        <taxon>Pteropodidae</taxon>
        <taxon>Rousettinae</taxon>
        <taxon>Rousettus</taxon>
    </lineage>
</organism>
<evidence type="ECO:0000313" key="2">
    <source>
        <dbReference type="EMBL" id="KAF6427799.1"/>
    </source>
</evidence>